<comment type="pathway">
    <text evidence="2 7">Cofactor biosynthesis; molybdopterin biosynthesis.</text>
</comment>
<sequence length="165" mass="17316">MSPTSSKLTHLDEARQPQMVDVGGKAVTRRTAQAQARVVFPAEVAAQLHGAGYVTPKGAVLTVANLAGVMGAKATSQLIPLCHPLALDKCHVDVSMEGVEARIVCTVSCEGRTGVEMEALTGASVAALTLYDMCKAMSHDIVIAEVRLLNKTGGKSDLDFRRADA</sequence>
<dbReference type="PANTHER" id="PTHR22960">
    <property type="entry name" value="MOLYBDOPTERIN COFACTOR SYNTHESIS PROTEIN A"/>
    <property type="match status" value="1"/>
</dbReference>
<reference evidence="9 10" key="1">
    <citation type="submission" date="2020-10" db="EMBL/GenBank/DDBJ databases">
        <title>Phylogeny of dyella-like bacteria.</title>
        <authorList>
            <person name="Fu J."/>
        </authorList>
    </citation>
    <scope>NUCLEOTIDE SEQUENCE [LARGE SCALE GENOMIC DNA]</scope>
    <source>
        <strain evidence="9 10">Gsoil3046</strain>
    </source>
</reference>
<dbReference type="Gene3D" id="3.30.70.640">
    <property type="entry name" value="Molybdopterin cofactor biosynthesis C (MoaC) domain"/>
    <property type="match status" value="1"/>
</dbReference>
<evidence type="ECO:0000256" key="1">
    <source>
        <dbReference type="ARBA" id="ARBA00001637"/>
    </source>
</evidence>
<feature type="domain" description="Molybdopterin cofactor biosynthesis C (MoaC)" evidence="8">
    <location>
        <begin position="19"/>
        <end position="154"/>
    </location>
</feature>
<dbReference type="InterPro" id="IPR047594">
    <property type="entry name" value="MoaC_bact/euk"/>
</dbReference>
<feature type="active site" evidence="7">
    <location>
        <position position="132"/>
    </location>
</feature>
<name>A0ABW8JVA4_9GAMM</name>
<protein>
    <recommendedName>
        <fullName evidence="3 7">Cyclic pyranopterin monophosphate synthase</fullName>
        <ecNumber evidence="3 7">4.6.1.17</ecNumber>
    </recommendedName>
    <alternativeName>
        <fullName evidence="7">Molybdenum cofactor biosynthesis protein C</fullName>
    </alternativeName>
</protein>
<dbReference type="HAMAP" id="MF_01224_B">
    <property type="entry name" value="MoaC_B"/>
    <property type="match status" value="1"/>
</dbReference>
<comment type="caution">
    <text evidence="9">The sequence shown here is derived from an EMBL/GenBank/DDBJ whole genome shotgun (WGS) entry which is preliminary data.</text>
</comment>
<evidence type="ECO:0000256" key="6">
    <source>
        <dbReference type="ARBA" id="ARBA00055087"/>
    </source>
</evidence>
<dbReference type="PANTHER" id="PTHR22960:SF0">
    <property type="entry name" value="MOLYBDENUM COFACTOR BIOSYNTHESIS PROTEIN 1"/>
    <property type="match status" value="1"/>
</dbReference>
<evidence type="ECO:0000256" key="2">
    <source>
        <dbReference type="ARBA" id="ARBA00005046"/>
    </source>
</evidence>
<keyword evidence="5 7" id="KW-0456">Lyase</keyword>
<gene>
    <name evidence="7 9" type="primary">moaC</name>
    <name evidence="9" type="ORF">ISP17_14060</name>
</gene>
<dbReference type="Proteomes" id="UP001620460">
    <property type="component" value="Unassembled WGS sequence"/>
</dbReference>
<evidence type="ECO:0000256" key="4">
    <source>
        <dbReference type="ARBA" id="ARBA00023150"/>
    </source>
</evidence>
<evidence type="ECO:0000256" key="3">
    <source>
        <dbReference type="ARBA" id="ARBA00012575"/>
    </source>
</evidence>
<dbReference type="Pfam" id="PF01967">
    <property type="entry name" value="MoaC"/>
    <property type="match status" value="1"/>
</dbReference>
<evidence type="ECO:0000313" key="10">
    <source>
        <dbReference type="Proteomes" id="UP001620460"/>
    </source>
</evidence>
<dbReference type="NCBIfam" id="NF006870">
    <property type="entry name" value="PRK09364.1"/>
    <property type="match status" value="1"/>
</dbReference>
<comment type="catalytic activity">
    <reaction evidence="1 7">
        <text>(8S)-3',8-cyclo-7,8-dihydroguanosine 5'-triphosphate = cyclic pyranopterin phosphate + diphosphate</text>
        <dbReference type="Rhea" id="RHEA:49580"/>
        <dbReference type="ChEBI" id="CHEBI:33019"/>
        <dbReference type="ChEBI" id="CHEBI:59648"/>
        <dbReference type="ChEBI" id="CHEBI:131766"/>
        <dbReference type="EC" id="4.6.1.17"/>
    </reaction>
</comment>
<dbReference type="InterPro" id="IPR023045">
    <property type="entry name" value="MoaC"/>
</dbReference>
<evidence type="ECO:0000256" key="7">
    <source>
        <dbReference type="HAMAP-Rule" id="MF_01224"/>
    </source>
</evidence>
<dbReference type="GO" id="GO:0061799">
    <property type="term" value="F:cyclic pyranopterin monophosphate synthase activity"/>
    <property type="evidence" value="ECO:0007669"/>
    <property type="project" value="UniProtKB-EC"/>
</dbReference>
<evidence type="ECO:0000256" key="5">
    <source>
        <dbReference type="ARBA" id="ARBA00023239"/>
    </source>
</evidence>
<proteinExistence type="inferred from homology"/>
<dbReference type="InterPro" id="IPR002820">
    <property type="entry name" value="Mopterin_CF_biosynth-C_dom"/>
</dbReference>
<dbReference type="NCBIfam" id="TIGR00581">
    <property type="entry name" value="moaC"/>
    <property type="match status" value="1"/>
</dbReference>
<comment type="function">
    <text evidence="6 7">Catalyzes the conversion of (8S)-3',8-cyclo-7,8-dihydroguanosine 5'-triphosphate to cyclic pyranopterin monophosphate (cPMP).</text>
</comment>
<dbReference type="CDD" id="cd01420">
    <property type="entry name" value="MoaC_PE"/>
    <property type="match status" value="1"/>
</dbReference>
<dbReference type="EMBL" id="JADIKM010000003">
    <property type="protein sequence ID" value="MFK2905083.1"/>
    <property type="molecule type" value="Genomic_DNA"/>
</dbReference>
<keyword evidence="4 7" id="KW-0501">Molybdenum cofactor biosynthesis</keyword>
<dbReference type="InterPro" id="IPR036522">
    <property type="entry name" value="MoaC_sf"/>
</dbReference>
<dbReference type="InterPro" id="IPR050105">
    <property type="entry name" value="MoCo_biosynth_MoaA/MoaC"/>
</dbReference>
<organism evidence="9 10">
    <name type="scientific">Dyella ginsengisoli</name>
    <dbReference type="NCBI Taxonomy" id="363848"/>
    <lineage>
        <taxon>Bacteria</taxon>
        <taxon>Pseudomonadati</taxon>
        <taxon>Pseudomonadota</taxon>
        <taxon>Gammaproteobacteria</taxon>
        <taxon>Lysobacterales</taxon>
        <taxon>Rhodanobacteraceae</taxon>
        <taxon>Dyella</taxon>
    </lineage>
</organism>
<evidence type="ECO:0000313" key="9">
    <source>
        <dbReference type="EMBL" id="MFK2905083.1"/>
    </source>
</evidence>
<dbReference type="EC" id="4.6.1.17" evidence="3 7"/>
<accession>A0ABW8JVA4</accession>
<evidence type="ECO:0000259" key="8">
    <source>
        <dbReference type="Pfam" id="PF01967"/>
    </source>
</evidence>
<feature type="binding site" evidence="7">
    <location>
        <begin position="81"/>
        <end position="83"/>
    </location>
    <ligand>
        <name>substrate</name>
    </ligand>
</feature>
<dbReference type="SUPFAM" id="SSF55040">
    <property type="entry name" value="Molybdenum cofactor biosynthesis protein C, MoaC"/>
    <property type="match status" value="1"/>
</dbReference>
<comment type="similarity">
    <text evidence="7">Belongs to the MoaC family.</text>
</comment>
<feature type="binding site" evidence="7">
    <location>
        <begin position="117"/>
        <end position="118"/>
    </location>
    <ligand>
        <name>substrate</name>
    </ligand>
</feature>
<comment type="subunit">
    <text evidence="7">Homohexamer; trimer of dimers.</text>
</comment>
<dbReference type="RefSeq" id="WP_404634196.1">
    <property type="nucleotide sequence ID" value="NZ_JADIKM010000003.1"/>
</dbReference>
<keyword evidence="10" id="KW-1185">Reference proteome</keyword>